<evidence type="ECO:0000313" key="1">
    <source>
        <dbReference type="EMBL" id="ANX01105.1"/>
    </source>
</evidence>
<organism evidence="1 2">
    <name type="scientific">Thermoclostridium stercorarium subsp. leptospartum DSM 9219</name>
    <dbReference type="NCBI Taxonomy" id="1346611"/>
    <lineage>
        <taxon>Bacteria</taxon>
        <taxon>Bacillati</taxon>
        <taxon>Bacillota</taxon>
        <taxon>Clostridia</taxon>
        <taxon>Eubacteriales</taxon>
        <taxon>Oscillospiraceae</taxon>
        <taxon>Thermoclostridium</taxon>
    </lineage>
</organism>
<proteinExistence type="predicted"/>
<name>A0A1B1YK16_THEST</name>
<accession>A0A1B1YK16</accession>
<protein>
    <submittedName>
        <fullName evidence="1">S-layer protein</fullName>
    </submittedName>
</protein>
<reference evidence="1 2" key="1">
    <citation type="submission" date="2016-02" db="EMBL/GenBank/DDBJ databases">
        <title>Comparison of Clostridium stercorarium subspecies using comparative genomics and transcriptomics.</title>
        <authorList>
            <person name="Schellenberg J."/>
            <person name="Thallinger G."/>
            <person name="Levin D.B."/>
            <person name="Zhang X."/>
            <person name="Alvare G."/>
            <person name="Fristensky B."/>
            <person name="Sparling R."/>
        </authorList>
    </citation>
    <scope>NUCLEOTIDE SEQUENCE [LARGE SCALE GENOMIC DNA]</scope>
    <source>
        <strain evidence="1 2">DSM 9219</strain>
    </source>
</reference>
<dbReference type="EMBL" id="CP014673">
    <property type="protein sequence ID" value="ANX01105.1"/>
    <property type="molecule type" value="Genomic_DNA"/>
</dbReference>
<evidence type="ECO:0000313" key="2">
    <source>
        <dbReference type="Proteomes" id="UP000092931"/>
    </source>
</evidence>
<dbReference type="Proteomes" id="UP000092931">
    <property type="component" value="Chromosome"/>
</dbReference>
<dbReference type="RefSeq" id="WP_065820710.1">
    <property type="nucleotide sequence ID" value="NZ_CP014673.1"/>
</dbReference>
<dbReference type="AlphaFoldDB" id="A0A1B1YK16"/>
<sequence length="653" mass="72700">MVFAKKNRSRIAVLIIALIMITVFPVDTVANDAGVKYRFVRIFSVNPTNRTVRAETLLELSSPDPGSVNRDKIYSIESTGVFVELTVSRECPIYIGSAQGTLSDIKPESLMVVTMEDNIVTRMVSVDGLLLQEAGIYNGILEENNTGLGYITLYFPDGSGTSPGLRNALSYYRTYSYLRADEVEVYKNGEPADIEDLKPGDSVFVKVNGEGTVVKISATDNFYPVYGRVRTKGNWLLQLETTSGDVVQYRIPSNTPIFIDKKKAQWSDIKEGDEVRILIQTSGNQTIIGEIVAKKKETEIDAVYRAKFYSYDKLSNSILVHNIQQFKDGIWEMPGYGFSKLNINENYVPGIPKGMNGSTVYIATGKNITGKESVVCLAFADDELKAEISGDTIVDVDPGRGRLSLLNKSSYINYDNSSIIVKNGKLLSPNQIKIMDDAYFVTGVQSDGTVRANVIWVKEQLLDTGVTLLRGRIAQIDLLSSMTLESFSEFREPDWEYNNVRKTLTIDPMLTRVFDDDGRIDLTLFDDAGEKSYKKRTVYVLAQEGKALLVSTAPFGDVVYKGRIYDLPGLKKDAFNHVVTPATSLVIRDGIRYNDSQAKWEEVSEVQFSFLLNTVFMKNGKIIDASQLETGDRITVIKSETGENAFVVIVDTF</sequence>
<gene>
    <name evidence="1" type="ORF">CSTERLE_05695</name>
</gene>